<sequence length="494" mass="55290">MQFYNFLELPVFPNFFAPFQGTEGKLYTITLDYSGTCEPLTKIDLLKGSESVENDSNIQLEITDTSVIISFSTLTLSDQASYTLTSENKAGIATTSVGLIVKHKPIFLEKNVFPGSLLLANSTATLSCNYTGYPMVTITWYDPDGVEITEGITTESIGRWKYSELELKRLSQSDAGSYTCSASNQVGSTINTINIQVTSPMSIPWVSDIGSNQVRVSWDEPSEDYMINKYRVDYKKAANGISMWLAGGEVLVGTQQTTINNLQGNTYYMVRIVYFASVGQFYGSPIQFKTLHRAPTNSPDNLQGITISNSILEYNWNKPAQAYSDGDSIIISYRLWWTSTEENYESVLVDGTITRYTLMGLLASTKYSVKVQAYTEGGFGPNSTIIEVVTYADTFEFPSLLLTKKMVDLSWIIEWALEEEPNVEIQYYIILLRYSGEIFYEIGPLSSNITSYNFSNLDGTKYSKVCIEVEASGILQSRNCTELYVTNENRSKLK</sequence>
<dbReference type="GO" id="GO:0098609">
    <property type="term" value="P:cell-cell adhesion"/>
    <property type="evidence" value="ECO:0007669"/>
    <property type="project" value="TreeGrafter"/>
</dbReference>
<evidence type="ECO:0000313" key="6">
    <source>
        <dbReference type="EMBL" id="KAI6652045.1"/>
    </source>
</evidence>
<keyword evidence="1" id="KW-0677">Repeat</keyword>
<dbReference type="AlphaFoldDB" id="A0AAV7JUA5"/>
<dbReference type="InterPro" id="IPR003598">
    <property type="entry name" value="Ig_sub2"/>
</dbReference>
<evidence type="ECO:0000256" key="1">
    <source>
        <dbReference type="ARBA" id="ARBA00022737"/>
    </source>
</evidence>
<dbReference type="SMART" id="SM00408">
    <property type="entry name" value="IGc2"/>
    <property type="match status" value="1"/>
</dbReference>
<feature type="domain" description="Ig-like" evidence="4">
    <location>
        <begin position="105"/>
        <end position="198"/>
    </location>
</feature>
<evidence type="ECO:0000256" key="2">
    <source>
        <dbReference type="ARBA" id="ARBA00023157"/>
    </source>
</evidence>
<dbReference type="SUPFAM" id="SSF48726">
    <property type="entry name" value="Immunoglobulin"/>
    <property type="match status" value="2"/>
</dbReference>
<dbReference type="PROSITE" id="PS50853">
    <property type="entry name" value="FN3"/>
    <property type="match status" value="2"/>
</dbReference>
<dbReference type="InterPro" id="IPR003961">
    <property type="entry name" value="FN3_dom"/>
</dbReference>
<dbReference type="PANTHER" id="PTHR44170">
    <property type="entry name" value="PROTEIN SIDEKICK"/>
    <property type="match status" value="1"/>
</dbReference>
<dbReference type="Gene3D" id="2.60.40.10">
    <property type="entry name" value="Immunoglobulins"/>
    <property type="match status" value="4"/>
</dbReference>
<proteinExistence type="predicted"/>
<evidence type="ECO:0000256" key="3">
    <source>
        <dbReference type="ARBA" id="ARBA00023319"/>
    </source>
</evidence>
<feature type="domain" description="Fibronectin type-III" evidence="5">
    <location>
        <begin position="200"/>
        <end position="296"/>
    </location>
</feature>
<reference evidence="6 7" key="1">
    <citation type="journal article" date="2023" name="BMC Biol.">
        <title>The compact genome of the sponge Oopsacas minuta (Hexactinellida) is lacking key metazoan core genes.</title>
        <authorList>
            <person name="Santini S."/>
            <person name="Schenkelaars Q."/>
            <person name="Jourda C."/>
            <person name="Duchesne M."/>
            <person name="Belahbib H."/>
            <person name="Rocher C."/>
            <person name="Selva M."/>
            <person name="Riesgo A."/>
            <person name="Vervoort M."/>
            <person name="Leys S.P."/>
            <person name="Kodjabachian L."/>
            <person name="Le Bivic A."/>
            <person name="Borchiellini C."/>
            <person name="Claverie J.M."/>
            <person name="Renard E."/>
        </authorList>
    </citation>
    <scope>NUCLEOTIDE SEQUENCE [LARGE SCALE GENOMIC DNA]</scope>
    <source>
        <strain evidence="6">SPO-2</strain>
    </source>
</reference>
<dbReference type="SMART" id="SM00060">
    <property type="entry name" value="FN3"/>
    <property type="match status" value="2"/>
</dbReference>
<dbReference type="SUPFAM" id="SSF49265">
    <property type="entry name" value="Fibronectin type III"/>
    <property type="match status" value="1"/>
</dbReference>
<dbReference type="InterPro" id="IPR036116">
    <property type="entry name" value="FN3_sf"/>
</dbReference>
<dbReference type="InterPro" id="IPR013783">
    <property type="entry name" value="Ig-like_fold"/>
</dbReference>
<evidence type="ECO:0000259" key="4">
    <source>
        <dbReference type="PROSITE" id="PS50835"/>
    </source>
</evidence>
<dbReference type="Pfam" id="PF13927">
    <property type="entry name" value="Ig_3"/>
    <property type="match status" value="1"/>
</dbReference>
<keyword evidence="7" id="KW-1185">Reference proteome</keyword>
<dbReference type="Proteomes" id="UP001165289">
    <property type="component" value="Unassembled WGS sequence"/>
</dbReference>
<comment type="caution">
    <text evidence="6">The sequence shown here is derived from an EMBL/GenBank/DDBJ whole genome shotgun (WGS) entry which is preliminary data.</text>
</comment>
<evidence type="ECO:0000313" key="7">
    <source>
        <dbReference type="Proteomes" id="UP001165289"/>
    </source>
</evidence>
<dbReference type="CDD" id="cd00063">
    <property type="entry name" value="FN3"/>
    <property type="match status" value="2"/>
</dbReference>
<dbReference type="InterPro" id="IPR036179">
    <property type="entry name" value="Ig-like_dom_sf"/>
</dbReference>
<dbReference type="GO" id="GO:0016020">
    <property type="term" value="C:membrane"/>
    <property type="evidence" value="ECO:0007669"/>
    <property type="project" value="UniProtKB-SubCell"/>
</dbReference>
<evidence type="ECO:0000259" key="5">
    <source>
        <dbReference type="PROSITE" id="PS50853"/>
    </source>
</evidence>
<keyword evidence="3" id="KW-0393">Immunoglobulin domain</keyword>
<feature type="domain" description="Fibronectin type-III" evidence="5">
    <location>
        <begin position="298"/>
        <end position="393"/>
    </location>
</feature>
<gene>
    <name evidence="6" type="ORF">LOD99_4590</name>
</gene>
<keyword evidence="2" id="KW-1015">Disulfide bond</keyword>
<dbReference type="PROSITE" id="PS50835">
    <property type="entry name" value="IG_LIKE"/>
    <property type="match status" value="1"/>
</dbReference>
<protein>
    <submittedName>
        <fullName evidence="6">Down syndrome cell adhesion molecule-like protein Dscam2 isoform X6</fullName>
    </submittedName>
</protein>
<dbReference type="EMBL" id="JAKMXF010000300">
    <property type="protein sequence ID" value="KAI6652045.1"/>
    <property type="molecule type" value="Genomic_DNA"/>
</dbReference>
<organism evidence="6 7">
    <name type="scientific">Oopsacas minuta</name>
    <dbReference type="NCBI Taxonomy" id="111878"/>
    <lineage>
        <taxon>Eukaryota</taxon>
        <taxon>Metazoa</taxon>
        <taxon>Porifera</taxon>
        <taxon>Hexactinellida</taxon>
        <taxon>Hexasterophora</taxon>
        <taxon>Lyssacinosida</taxon>
        <taxon>Leucopsacidae</taxon>
        <taxon>Oopsacas</taxon>
    </lineage>
</organism>
<dbReference type="Pfam" id="PF00041">
    <property type="entry name" value="fn3"/>
    <property type="match status" value="2"/>
</dbReference>
<dbReference type="SMART" id="SM00409">
    <property type="entry name" value="IG"/>
    <property type="match status" value="1"/>
</dbReference>
<accession>A0AAV7JUA5</accession>
<dbReference type="PANTHER" id="PTHR44170:SF6">
    <property type="entry name" value="CONTACTIN"/>
    <property type="match status" value="1"/>
</dbReference>
<dbReference type="FunFam" id="2.60.40.10:FF:000107">
    <property type="entry name" value="Myosin, light chain kinase a"/>
    <property type="match status" value="1"/>
</dbReference>
<name>A0AAV7JUA5_9METZ</name>
<dbReference type="InterPro" id="IPR007110">
    <property type="entry name" value="Ig-like_dom"/>
</dbReference>
<dbReference type="CDD" id="cd00096">
    <property type="entry name" value="Ig"/>
    <property type="match status" value="1"/>
</dbReference>
<dbReference type="InterPro" id="IPR003599">
    <property type="entry name" value="Ig_sub"/>
</dbReference>